<evidence type="ECO:0000256" key="5">
    <source>
        <dbReference type="ARBA" id="ARBA00023284"/>
    </source>
</evidence>
<dbReference type="OrthoDB" id="9814618at2"/>
<comment type="function">
    <text evidence="6">Has a glutathione-disulfide oxidoreductase activity in the presence of NADPH and glutathione reductase. Reduces low molecular weight disulfides and proteins.</text>
</comment>
<keyword evidence="3 6" id="KW-0249">Electron transport</keyword>
<dbReference type="InterPro" id="IPR011900">
    <property type="entry name" value="GRX_bact"/>
</dbReference>
<dbReference type="NCBIfam" id="TIGR02181">
    <property type="entry name" value="GRX_bact"/>
    <property type="match status" value="1"/>
</dbReference>
<evidence type="ECO:0000256" key="4">
    <source>
        <dbReference type="ARBA" id="ARBA00023157"/>
    </source>
</evidence>
<dbReference type="GO" id="GO:0005737">
    <property type="term" value="C:cytoplasm"/>
    <property type="evidence" value="ECO:0007669"/>
    <property type="project" value="TreeGrafter"/>
</dbReference>
<accession>V5BQ84</accession>
<evidence type="ECO:0000313" key="9">
    <source>
        <dbReference type="Proteomes" id="UP000017842"/>
    </source>
</evidence>
<dbReference type="PROSITE" id="PS00195">
    <property type="entry name" value="GLUTAREDOXIN_1"/>
    <property type="match status" value="1"/>
</dbReference>
<dbReference type="RefSeq" id="WP_023495953.1">
    <property type="nucleotide sequence ID" value="NZ_AYLO01000118.1"/>
</dbReference>
<evidence type="ECO:0000256" key="2">
    <source>
        <dbReference type="ARBA" id="ARBA00022448"/>
    </source>
</evidence>
<gene>
    <name evidence="8" type="ORF">MGMO_126c00280</name>
</gene>
<dbReference type="eggNOG" id="COG0695">
    <property type="taxonomic scope" value="Bacteria"/>
</dbReference>
<dbReference type="SUPFAM" id="SSF52833">
    <property type="entry name" value="Thioredoxin-like"/>
    <property type="match status" value="1"/>
</dbReference>
<dbReference type="PANTHER" id="PTHR45694:SF18">
    <property type="entry name" value="GLUTAREDOXIN-1-RELATED"/>
    <property type="match status" value="1"/>
</dbReference>
<dbReference type="PROSITE" id="PS51354">
    <property type="entry name" value="GLUTAREDOXIN_2"/>
    <property type="match status" value="1"/>
</dbReference>
<dbReference type="Pfam" id="PF00462">
    <property type="entry name" value="Glutaredoxin"/>
    <property type="match status" value="1"/>
</dbReference>
<dbReference type="GO" id="GO:0034599">
    <property type="term" value="P:cellular response to oxidative stress"/>
    <property type="evidence" value="ECO:0007669"/>
    <property type="project" value="TreeGrafter"/>
</dbReference>
<dbReference type="STRING" id="1116472.MGMO_126c00280"/>
<dbReference type="InterPro" id="IPR002109">
    <property type="entry name" value="Glutaredoxin"/>
</dbReference>
<dbReference type="EMBL" id="AYLO01000118">
    <property type="protein sequence ID" value="ESS69984.1"/>
    <property type="molecule type" value="Genomic_DNA"/>
</dbReference>
<name>V5BQ84_9GAMM</name>
<organism evidence="8 9">
    <name type="scientific">Methyloglobulus morosus KoM1</name>
    <dbReference type="NCBI Taxonomy" id="1116472"/>
    <lineage>
        <taxon>Bacteria</taxon>
        <taxon>Pseudomonadati</taxon>
        <taxon>Pseudomonadota</taxon>
        <taxon>Gammaproteobacteria</taxon>
        <taxon>Methylococcales</taxon>
        <taxon>Methylococcaceae</taxon>
        <taxon>Methyloglobulus</taxon>
    </lineage>
</organism>
<feature type="domain" description="Glutaredoxin" evidence="7">
    <location>
        <begin position="4"/>
        <end position="63"/>
    </location>
</feature>
<dbReference type="Gene3D" id="3.40.30.10">
    <property type="entry name" value="Glutaredoxin"/>
    <property type="match status" value="1"/>
</dbReference>
<evidence type="ECO:0000313" key="8">
    <source>
        <dbReference type="EMBL" id="ESS69984.1"/>
    </source>
</evidence>
<dbReference type="CDD" id="cd03418">
    <property type="entry name" value="GRX_GRXb_1_3_like"/>
    <property type="match status" value="1"/>
</dbReference>
<proteinExistence type="inferred from homology"/>
<evidence type="ECO:0000256" key="1">
    <source>
        <dbReference type="ARBA" id="ARBA00007787"/>
    </source>
</evidence>
<protein>
    <recommendedName>
        <fullName evidence="6">Glutaredoxin</fullName>
    </recommendedName>
</protein>
<sequence length="89" mass="10331">MTKVIIYTTKICPYCIMAKRLLDRKGVKYTEINVDETVGLREEMMARTKRRTVPQIYIGDFHVGGFDELYALEQQKKLDGLLFGEEIVV</sequence>
<evidence type="ECO:0000256" key="6">
    <source>
        <dbReference type="RuleBase" id="RU364065"/>
    </source>
</evidence>
<dbReference type="GO" id="GO:0045454">
    <property type="term" value="P:cell redox homeostasis"/>
    <property type="evidence" value="ECO:0007669"/>
    <property type="project" value="InterPro"/>
</dbReference>
<evidence type="ECO:0000256" key="3">
    <source>
        <dbReference type="ARBA" id="ARBA00022982"/>
    </source>
</evidence>
<keyword evidence="2 6" id="KW-0813">Transport</keyword>
<reference evidence="8 9" key="1">
    <citation type="journal article" date="2013" name="Genome Announc.">
        <title>Draft Genome Sequence of the Methanotrophic Gammaproteobacterium Methyloglobulus morosus DSM 22980 Strain KoM1.</title>
        <authorList>
            <person name="Poehlein A."/>
            <person name="Deutzmann J.S."/>
            <person name="Daniel R."/>
            <person name="Simeonova D.D."/>
        </authorList>
    </citation>
    <scope>NUCLEOTIDE SEQUENCE [LARGE SCALE GENOMIC DNA]</scope>
    <source>
        <strain evidence="8 9">KoM1</strain>
    </source>
</reference>
<dbReference type="GO" id="GO:0015038">
    <property type="term" value="F:glutathione disulfide oxidoreductase activity"/>
    <property type="evidence" value="ECO:0007669"/>
    <property type="project" value="UniProtKB-UniRule"/>
</dbReference>
<comment type="similarity">
    <text evidence="1 6">Belongs to the glutaredoxin family.</text>
</comment>
<evidence type="ECO:0000259" key="7">
    <source>
        <dbReference type="Pfam" id="PF00462"/>
    </source>
</evidence>
<comment type="caution">
    <text evidence="8">The sequence shown here is derived from an EMBL/GenBank/DDBJ whole genome shotgun (WGS) entry which is preliminary data.</text>
</comment>
<dbReference type="AlphaFoldDB" id="V5BQ84"/>
<dbReference type="InterPro" id="IPR036249">
    <property type="entry name" value="Thioredoxin-like_sf"/>
</dbReference>
<dbReference type="PATRIC" id="fig|1116472.3.peg.3313"/>
<keyword evidence="9" id="KW-1185">Reference proteome</keyword>
<dbReference type="InterPro" id="IPR011767">
    <property type="entry name" value="GLR_AS"/>
</dbReference>
<dbReference type="InterPro" id="IPR014025">
    <property type="entry name" value="Glutaredoxin_subgr"/>
</dbReference>
<dbReference type="PRINTS" id="PR00160">
    <property type="entry name" value="GLUTAREDOXIN"/>
</dbReference>
<keyword evidence="5 6" id="KW-0676">Redox-active center</keyword>
<keyword evidence="6" id="KW-0963">Cytoplasm</keyword>
<dbReference type="PANTHER" id="PTHR45694">
    <property type="entry name" value="GLUTAREDOXIN 2"/>
    <property type="match status" value="1"/>
</dbReference>
<dbReference type="Proteomes" id="UP000017842">
    <property type="component" value="Unassembled WGS sequence"/>
</dbReference>
<keyword evidence="4" id="KW-1015">Disulfide bond</keyword>